<dbReference type="SMR" id="C0P8P1"/>
<feature type="compositionally biased region" description="Polar residues" evidence="1">
    <location>
        <begin position="78"/>
        <end position="94"/>
    </location>
</feature>
<reference evidence="3" key="14">
    <citation type="submission" date="2023-12" db="EMBL/GenBank/DDBJ databases">
        <authorList>
            <consortium name="FlyBase"/>
        </authorList>
    </citation>
    <scope>NUCLEOTIDE SEQUENCE</scope>
</reference>
<reference evidence="3" key="12">
    <citation type="journal article" date="2015" name="G3 (Bethesda)">
        <title>Gene Model Annotations for Drosophila melanogaster: The Rule-Benders.</title>
        <authorList>
            <consortium name="FlyBase Consortium"/>
            <person name="Crosby M.A."/>
            <person name="Gramates L.S."/>
            <person name="Dos Santos G."/>
            <person name="Matthews B.B."/>
            <person name="St Pierre S.E."/>
            <person name="Zhou P."/>
            <person name="Schroeder A.J."/>
            <person name="Falls K."/>
            <person name="Emmert D.B."/>
            <person name="Russo S.M."/>
            <person name="Gelbart W.M."/>
            <person name="null"/>
        </authorList>
    </citation>
    <scope>NUCLEOTIDE SEQUENCE</scope>
</reference>
<accession>C0P8P1</accession>
<feature type="region of interest" description="Disordered" evidence="1">
    <location>
        <begin position="78"/>
        <end position="122"/>
    </location>
</feature>
<sequence>MNKMEENFYNGCTCCHCSCRRSCSCSSLKRCNSAESCRLLIQKSSKYIYDGVRCSDLRCPYCNEALGQKILLSHSAESTARTPQQTRISDIQFSHSDKGRKSYSKMKSMSGFEEPKDQVQYKKRESSISTPFSCYREDSPRSSSRVKSTGKYSCNCFTKEQPRKYVSKTAEEIRRTVRAEIAEMEQKQAMADKNGCDFTFCKPPQSGRLSSNEETKSKSKDEEIFTESEKLILSKIDWRTTATNDLSNSEVIYSTIKRLLRVCLNNKIIELGLLDSLHDAIAQFKRDN</sequence>
<reference evidence="5" key="4">
    <citation type="journal article" date="2002" name="Genome Biol.">
        <title>The transposable elements of the Drosophila melanogaster euchromatin: a genomics perspective.</title>
        <authorList>
            <person name="Kaminker J.S."/>
            <person name="Bergman C.M."/>
            <person name="Kronmiller B."/>
            <person name="Carlson J."/>
            <person name="Svirskas R."/>
            <person name="Patel S."/>
            <person name="Frise E."/>
            <person name="Wheeler D.A."/>
            <person name="Lewis S.E."/>
            <person name="Rubin G.M."/>
            <person name="Ashburner M."/>
            <person name="Celniker S.E."/>
        </authorList>
    </citation>
    <scope>NUCLEOTIDE SEQUENCE [LARGE SCALE GENOMIC DNA]</scope>
    <source>
        <strain evidence="5">Berkeley</strain>
    </source>
</reference>
<dbReference type="HOGENOM" id="CLU_889247_0_0_1"/>
<gene>
    <name evidence="3" type="primary">Dmel\CG43077</name>
    <name evidence="3 4" type="ORF">CG43077</name>
    <name evidence="3" type="ORF">Dmel_CG43077</name>
</gene>
<name>C0P8P1_DROME</name>
<dbReference type="FlyBase" id="FBgn0262487">
    <property type="gene designation" value="CG43077"/>
</dbReference>
<dbReference type="RefSeq" id="NP_001245724.1">
    <property type="nucleotide sequence ID" value="NM_001258795.1"/>
</dbReference>
<reference evidence="3" key="13">
    <citation type="journal article" date="2015" name="Genome Res.">
        <title>The Release 6 reference sequence of the Drosophila melanogaster genome.</title>
        <authorList>
            <person name="Hoskins R.A."/>
            <person name="Carlson J.W."/>
            <person name="Wan K.H."/>
            <person name="Park S."/>
            <person name="Mendez I."/>
            <person name="Galle S.E."/>
            <person name="Booth B.W."/>
            <person name="Pfeiffer B.D."/>
            <person name="George R.A."/>
            <person name="Svirskas R."/>
            <person name="Krzywinski M."/>
            <person name="Schein J."/>
            <person name="Accardo M.C."/>
            <person name="Damia E."/>
            <person name="Messina G."/>
            <person name="Mendez-Lago M."/>
            <person name="de Pablos B."/>
            <person name="Demakova O.V."/>
            <person name="Andreyeva E.N."/>
            <person name="Boldyreva L.V."/>
            <person name="Marra M."/>
            <person name="Carvalho A.B."/>
            <person name="Dimitri P."/>
            <person name="Villasante A."/>
            <person name="Zhimulev I.F."/>
            <person name="Rubin G.M."/>
            <person name="Karpen G.H."/>
            <person name="Celniker S.E."/>
        </authorList>
    </citation>
    <scope>NUCLEOTIDE SEQUENCE</scope>
</reference>
<dbReference type="GeneID" id="12797990"/>
<reference evidence="3" key="15">
    <citation type="submission" date="2024-06" db="EMBL/GenBank/DDBJ databases">
        <title>Drosophila melanogaster release 4 sequence.</title>
        <authorList>
            <consortium name="Berkeley Drosophila Genome Project"/>
            <person name="Celniker S."/>
            <person name="Carlson J."/>
            <person name="Wan K."/>
            <person name="Pfeiffer B."/>
            <person name="Frise E."/>
            <person name="George R."/>
            <person name="Hoskins R."/>
            <person name="Stapleton M."/>
            <person name="Pacleb J."/>
            <person name="Park S."/>
            <person name="Svirskas R."/>
            <person name="Smith E."/>
            <person name="Yu C."/>
            <person name="Rubin G."/>
        </authorList>
    </citation>
    <scope>NUCLEOTIDE SEQUENCE</scope>
</reference>
<reference evidence="3 5" key="8">
    <citation type="journal article" date="2007" name="Science">
        <title>The Release 5.1 annotation of Drosophila melanogaster heterochromatin.</title>
        <authorList>
            <person name="Smith C.D."/>
            <person name="Shu S."/>
            <person name="Mungall C.J."/>
            <person name="Karpen G.H."/>
        </authorList>
    </citation>
    <scope>NUCLEOTIDE SEQUENCE [LARGE SCALE GENOMIC DNA]</scope>
    <source>
        <strain evidence="5">Berkeley</strain>
    </source>
</reference>
<evidence type="ECO:0000313" key="3">
    <source>
        <dbReference type="EMBL" id="AFH07437.1"/>
    </source>
</evidence>
<reference evidence="5" key="2">
    <citation type="journal article" date="2002" name="Genome Biol.">
        <title>Finishing a whole-genome shotgun: release 3 of the Drosophila melanogaster euchromatic genome sequence.</title>
        <authorList>
            <person name="Celniker S.E."/>
            <person name="Wheeler D.A."/>
            <person name="Kronmiller B."/>
            <person name="Carlson J.W."/>
            <person name="Halpern A."/>
            <person name="Patel S."/>
            <person name="Adams M."/>
            <person name="Champe M."/>
            <person name="Dugan S.P."/>
            <person name="Frise E."/>
            <person name="Hodgson A."/>
            <person name="George R.A."/>
            <person name="Hoskins R.A."/>
            <person name="Laverty T."/>
            <person name="Muzny D.M."/>
            <person name="Nelson C.R."/>
            <person name="Pacleb J.M."/>
            <person name="Park S."/>
            <person name="Pfeiffer B.D."/>
            <person name="Richards S."/>
            <person name="Sodergren E.J."/>
            <person name="Svirskas R."/>
            <person name="Tabor P.E."/>
            <person name="Wan K."/>
            <person name="Stapleton M."/>
            <person name="Sutton G.G."/>
            <person name="Venter C."/>
            <person name="Weinstock G."/>
            <person name="Scherer S.E."/>
            <person name="Myers E.W."/>
            <person name="Gibbs R.A."/>
            <person name="Rubin G.M."/>
        </authorList>
    </citation>
    <scope>NUCLEOTIDE SEQUENCE [LARGE SCALE GENOMIC DNA]</scope>
    <source>
        <strain evidence="5">Berkeley</strain>
    </source>
</reference>
<organism evidence="2">
    <name type="scientific">Drosophila melanogaster</name>
    <name type="common">Fruit fly</name>
    <dbReference type="NCBI Taxonomy" id="7227"/>
    <lineage>
        <taxon>Eukaryota</taxon>
        <taxon>Metazoa</taxon>
        <taxon>Ecdysozoa</taxon>
        <taxon>Arthropoda</taxon>
        <taxon>Hexapoda</taxon>
        <taxon>Insecta</taxon>
        <taxon>Pterygota</taxon>
        <taxon>Neoptera</taxon>
        <taxon>Endopterygota</taxon>
        <taxon>Diptera</taxon>
        <taxon>Brachycera</taxon>
        <taxon>Muscomorpha</taxon>
        <taxon>Ephydroidea</taxon>
        <taxon>Drosophilidae</taxon>
        <taxon>Drosophila</taxon>
        <taxon>Sophophora</taxon>
    </lineage>
</organism>
<dbReference type="KEGG" id="dme:Dmel_CG43077"/>
<evidence type="ECO:0000313" key="2">
    <source>
        <dbReference type="EMBL" id="ACN29357.1"/>
    </source>
</evidence>
<dbReference type="OrthoDB" id="7869743at2759"/>
<reference evidence="3" key="7">
    <citation type="submission" date="2006-08" db="EMBL/GenBank/DDBJ databases">
        <authorList>
            <person name="Celniker S."/>
            <person name="Carlson J."/>
            <person name="Wan K."/>
            <person name="Frise E."/>
            <person name="Hoskins R."/>
            <person name="Park S."/>
            <person name="Svirskas R."/>
            <person name="Rubin G."/>
        </authorList>
    </citation>
    <scope>NUCLEOTIDE SEQUENCE</scope>
</reference>
<reference evidence="3 5" key="9">
    <citation type="journal article" date="2007" name="Science">
        <title>Sequence finishing and mapping of Drosophila melanogaster heterochromatin.</title>
        <authorList>
            <person name="Hoskins R.A."/>
            <person name="Carlson J.W."/>
            <person name="Kennedy C."/>
            <person name="Acevedo D."/>
            <person name="Evans-Holm M."/>
            <person name="Frise E."/>
            <person name="Wan K.H."/>
            <person name="Park S."/>
            <person name="Mendez-Lago M."/>
            <person name="Rossi F."/>
            <person name="Villasante A."/>
            <person name="Dimitri P."/>
            <person name="Karpen G.H."/>
            <person name="Celniker S.E."/>
        </authorList>
    </citation>
    <scope>NUCLEOTIDE SEQUENCE [LARGE SCALE GENOMIC DNA]</scope>
    <source>
        <strain evidence="5">Berkeley</strain>
    </source>
</reference>
<dbReference type="ExpressionAtlas" id="C0P8P1">
    <property type="expression patterns" value="baseline and differential"/>
</dbReference>
<proteinExistence type="evidence at transcript level"/>
<evidence type="ECO:0000313" key="5">
    <source>
        <dbReference type="Proteomes" id="UP000000803"/>
    </source>
</evidence>
<dbReference type="Bgee" id="FBgn0262487">
    <property type="expression patterns" value="Expressed in imaginal disc and 15 other cell types or tissues"/>
</dbReference>
<dbReference type="STRING" id="7227.FBpp0293381"/>
<dbReference type="AGR" id="FB:FBgn0262487"/>
<reference evidence="5" key="3">
    <citation type="journal article" date="2002" name="Genome Biol.">
        <title>Annotation of the Drosophila melanogaster euchromatic genome: a systematic review.</title>
        <authorList>
            <person name="Misra S."/>
            <person name="Crosby M.A."/>
            <person name="Mungall C.J."/>
            <person name="Matthews B.B."/>
            <person name="Campbell K.S."/>
            <person name="Hradecky P."/>
            <person name="Huang Y."/>
            <person name="Kaminker J.S."/>
            <person name="Millburn G.H."/>
            <person name="Prochnik S.E."/>
            <person name="Smith C.D."/>
            <person name="Tupy J.L."/>
            <person name="Whitfied E.J."/>
            <person name="Bayraktaroglu L."/>
            <person name="Berman B.P."/>
            <person name="Bettencourt B.R."/>
            <person name="Celniker S.E."/>
            <person name="de Grey A.D."/>
            <person name="Drysdale R.A."/>
            <person name="Harris N.L."/>
            <person name="Richter J."/>
            <person name="Russo S."/>
            <person name="Schroeder A.J."/>
            <person name="Shu S.Q."/>
            <person name="Stapleton M."/>
            <person name="Yamada C."/>
            <person name="Ashburner M."/>
            <person name="Gelbart W.M."/>
            <person name="Rubin G.M."/>
            <person name="Lewis S.E."/>
        </authorList>
    </citation>
    <scope>GENOME REANNOTATION</scope>
    <source>
        <strain evidence="5">Berkeley</strain>
    </source>
</reference>
<evidence type="ECO:0000256" key="1">
    <source>
        <dbReference type="SAM" id="MobiDB-lite"/>
    </source>
</evidence>
<reference evidence="2" key="10">
    <citation type="submission" date="2009-02" db="EMBL/GenBank/DDBJ databases">
        <authorList>
            <person name="Carlson J."/>
            <person name="Booth B."/>
            <person name="Frise E."/>
            <person name="Sandler J."/>
            <person name="Wan K."/>
            <person name="Yu C."/>
            <person name="Celniker S."/>
        </authorList>
    </citation>
    <scope>NUCLEOTIDE SEQUENCE</scope>
</reference>
<reference evidence="3" key="11">
    <citation type="journal article" date="2015" name="G3 (Bethesda)">
        <title>Gene Model Annotations for Drosophila melanogaster: Impact of High-Throughput Data.</title>
        <authorList>
            <consortium name="FlyBase Consortium"/>
            <person name="Matthews B.B."/>
            <person name="Dos Santos G."/>
            <person name="Crosby M.A."/>
            <person name="Emmert D.B."/>
            <person name="St Pierre S.E."/>
            <person name="Gramates L.S."/>
            <person name="Zhou P."/>
            <person name="Schroeder A.J."/>
            <person name="Falls K."/>
            <person name="Strelets V."/>
            <person name="Russo S.M."/>
            <person name="Gelbart W.M."/>
            <person name="null"/>
        </authorList>
    </citation>
    <scope>NUCLEOTIDE SEQUENCE</scope>
</reference>
<keyword evidence="5" id="KW-1185">Reference proteome</keyword>
<dbReference type="BioGRID-ORCS" id="12797990">
    <property type="hits" value="0 hits in 1 CRISPR screen"/>
</dbReference>
<reference evidence="3 5" key="1">
    <citation type="journal article" date="2000" name="Science">
        <title>The genome sequence of Drosophila melanogaster.</title>
        <authorList>
            <person name="Adams M.D."/>
            <person name="Celniker S.E."/>
            <person name="Holt R.A."/>
            <person name="Evans C.A."/>
            <person name="Gocayne J.D."/>
            <person name="Amanatides P.G."/>
            <person name="Scherer S.E."/>
            <person name="Li P.W."/>
            <person name="Hoskins R.A."/>
            <person name="Galle R.F."/>
            <person name="George R.A."/>
            <person name="Lewis S.E."/>
            <person name="Richards S."/>
            <person name="Ashburner M."/>
            <person name="Henderson S.N."/>
            <person name="Sutton G.G."/>
            <person name="Wortman J.R."/>
            <person name="Yandell M.D."/>
            <person name="Zhang Q."/>
            <person name="Chen L.X."/>
            <person name="Brandon R.C."/>
            <person name="Rogers Y.H."/>
            <person name="Blazej R.G."/>
            <person name="Champe M."/>
            <person name="Pfeiffer B.D."/>
            <person name="Wan K.H."/>
            <person name="Doyle C."/>
            <person name="Baxter E.G."/>
            <person name="Helt G."/>
            <person name="Nelson C.R."/>
            <person name="Gabor G.L."/>
            <person name="Abril J.F."/>
            <person name="Agbayani A."/>
            <person name="An H.J."/>
            <person name="Andrews-Pfannkoch C."/>
            <person name="Baldwin D."/>
            <person name="Ballew R.M."/>
            <person name="Basu A."/>
            <person name="Baxendale J."/>
            <person name="Bayraktaroglu L."/>
            <person name="Beasley E.M."/>
            <person name="Beeson K.Y."/>
            <person name="Benos P.V."/>
            <person name="Berman B.P."/>
            <person name="Bhandari D."/>
            <person name="Bolshakov S."/>
            <person name="Borkova D."/>
            <person name="Botchan M.R."/>
            <person name="Bouck J."/>
            <person name="Brokstein P."/>
            <person name="Brottier P."/>
            <person name="Burtis K.C."/>
            <person name="Busam D.A."/>
            <person name="Butler H."/>
            <person name="Cadieu E."/>
            <person name="Center A."/>
            <person name="Chandra I."/>
            <person name="Cherry J.M."/>
            <person name="Cawley S."/>
            <person name="Dahlke C."/>
            <person name="Davenport L.B."/>
            <person name="Davies P."/>
            <person name="de Pablos B."/>
            <person name="Delcher A."/>
            <person name="Deng Z."/>
            <person name="Mays A.D."/>
            <person name="Dew I."/>
            <person name="Dietz S.M."/>
            <person name="Dodson K."/>
            <person name="Doup L.E."/>
            <person name="Downes M."/>
            <person name="Dugan-Rocha S."/>
            <person name="Dunkov B.C."/>
            <person name="Dunn P."/>
            <person name="Durbin K.J."/>
            <person name="Evangelista C.C."/>
            <person name="Ferraz C."/>
            <person name="Ferriera S."/>
            <person name="Fleischmann W."/>
            <person name="Fosler C."/>
            <person name="Gabrielian A.E."/>
            <person name="Garg N.S."/>
            <person name="Gelbart W.M."/>
            <person name="Glasser K."/>
            <person name="Glodek A."/>
            <person name="Gong F."/>
            <person name="Gorrell J.H."/>
            <person name="Gu Z."/>
            <person name="Guan P."/>
            <person name="Harris M."/>
            <person name="Harris N.L."/>
            <person name="Harvey D."/>
            <person name="Heiman T.J."/>
            <person name="Hernandez J.R."/>
            <person name="Houck J."/>
            <person name="Hostin D."/>
            <person name="Houston K.A."/>
            <person name="Howland T.J."/>
            <person name="Wei M.H."/>
            <person name="Ibegwam C."/>
            <person name="Jalali M."/>
            <person name="Kalush F."/>
            <person name="Karpen G.H."/>
            <person name="Ke Z."/>
            <person name="Kennison J.A."/>
            <person name="Ketchum K.A."/>
            <person name="Kimmel B.E."/>
            <person name="Kodira C.D."/>
            <person name="Kraft C."/>
            <person name="Kravitz S."/>
            <person name="Kulp D."/>
            <person name="Lai Z."/>
            <person name="Lasko P."/>
            <person name="Lei Y."/>
            <person name="Levitsky A.A."/>
            <person name="Li J."/>
            <person name="Li Z."/>
            <person name="Liang Y."/>
            <person name="Lin X."/>
            <person name="Liu X."/>
            <person name="Mattei B."/>
            <person name="McIntosh T.C."/>
            <person name="McLeod M.P."/>
            <person name="McPherson D."/>
            <person name="Merkulov G."/>
            <person name="Milshina N.V."/>
            <person name="Mobarry C."/>
            <person name="Morris J."/>
            <person name="Moshrefi A."/>
            <person name="Mount S.M."/>
            <person name="Moy M."/>
            <person name="Murphy B."/>
            <person name="Murphy L."/>
            <person name="Muzny D.M."/>
            <person name="Nelson D.L."/>
            <person name="Nelson D.R."/>
            <person name="Nelson K.A."/>
            <person name="Nixon K."/>
            <person name="Nusskern D.R."/>
            <person name="Pacleb J.M."/>
            <person name="Palazzolo M."/>
            <person name="Pittman G.S."/>
            <person name="Pan S."/>
            <person name="Pollard J."/>
            <person name="Puri V."/>
            <person name="Reese M.G."/>
            <person name="Reinert K."/>
            <person name="Remington K."/>
            <person name="Saunders R.D."/>
            <person name="Scheeler F."/>
            <person name="Shen H."/>
            <person name="Shue B.C."/>
            <person name="Siden-Kiamos I."/>
            <person name="Simpson M."/>
            <person name="Skupski M.P."/>
            <person name="Smith T."/>
            <person name="Spier E."/>
            <person name="Spradling A.C."/>
            <person name="Stapleton M."/>
            <person name="Strong R."/>
            <person name="Sun E."/>
            <person name="Svirskas R."/>
            <person name="Tector C."/>
            <person name="Turner R."/>
            <person name="Venter E."/>
            <person name="Wang A.H."/>
            <person name="Wang X."/>
            <person name="Wang Z.Y."/>
            <person name="Wassarman D.A."/>
            <person name="Weinstock G.M."/>
            <person name="Weissenbach J."/>
            <person name="Williams S.M."/>
            <person name="WoodageT"/>
            <person name="Worley K.C."/>
            <person name="Wu D."/>
            <person name="Yang S."/>
            <person name="Yao Q.A."/>
            <person name="Ye J."/>
            <person name="Yeh R.F."/>
            <person name="Zaveri J.S."/>
            <person name="Zhan M."/>
            <person name="Zhang G."/>
            <person name="Zhao Q."/>
            <person name="Zheng L."/>
            <person name="Zheng X.H."/>
            <person name="Zhong F.N."/>
            <person name="Zhong W."/>
            <person name="Zhou X."/>
            <person name="Zhu S."/>
            <person name="Zhu X."/>
            <person name="Smith H.O."/>
            <person name="Gibbs R.A."/>
            <person name="Myers E.W."/>
            <person name="Rubin G.M."/>
            <person name="Venter J.C."/>
        </authorList>
    </citation>
    <scope>NUCLEOTIDE SEQUENCE [LARGE SCALE GENOMIC DNA]</scope>
    <source>
        <strain evidence="5">Berkeley</strain>
    </source>
</reference>
<dbReference type="EMBL" id="AE014298">
    <property type="protein sequence ID" value="AFH07437.1"/>
    <property type="molecule type" value="Genomic_DNA"/>
</dbReference>
<dbReference type="AlphaFoldDB" id="C0P8P1"/>
<feature type="compositionally biased region" description="Basic and acidic residues" evidence="1">
    <location>
        <begin position="113"/>
        <end position="122"/>
    </location>
</feature>
<protein>
    <submittedName>
        <fullName evidence="2">MIP06306p</fullName>
    </submittedName>
</protein>
<reference evidence="3 5" key="5">
    <citation type="journal article" date="2002" name="Genome Biol.">
        <title>Heterochromatic sequences in a Drosophila whole-genome shotgun assembly.</title>
        <authorList>
            <person name="Hoskins R.A."/>
            <person name="Smith C.D."/>
            <person name="Carlson J.W."/>
            <person name="Carvalho A.B."/>
            <person name="Halpern A."/>
            <person name="Kaminker J.S."/>
            <person name="Kennedy C."/>
            <person name="Mungall C.J."/>
            <person name="Sullivan B.A."/>
            <person name="Sutton G.G."/>
            <person name="Yasuhara J.C."/>
            <person name="Wakimoto B.T."/>
            <person name="Myers E.W."/>
            <person name="Celniker S.E."/>
            <person name="Rubin G.M."/>
            <person name="Karpen G.H."/>
        </authorList>
    </citation>
    <scope>NUCLEOTIDE SEQUENCE [LARGE SCALE GENOMIC DNA]</scope>
    <source>
        <strain evidence="5">Berkeley</strain>
    </source>
</reference>
<evidence type="ECO:0000313" key="4">
    <source>
        <dbReference type="FlyBase" id="FBgn0262487"/>
    </source>
</evidence>
<dbReference type="PaxDb" id="7227-FBpp0293381"/>
<reference evidence="3 5" key="6">
    <citation type="journal article" date="2005" name="PLoS Comput. Biol.">
        <title>Combined evidence annotation of transposable elements in genome sequences.</title>
        <authorList>
            <person name="Quesneville H."/>
            <person name="Bergman C.M."/>
            <person name="Andrieu O."/>
            <person name="Autard D."/>
            <person name="Nouaud D."/>
            <person name="Ashburner M."/>
            <person name="Anxolabehere D."/>
        </authorList>
    </citation>
    <scope>NUCLEOTIDE SEQUENCE [LARGE SCALE GENOMIC DNA]</scope>
    <source>
        <strain evidence="5">Berkeley</strain>
    </source>
</reference>
<dbReference type="Proteomes" id="UP000000803">
    <property type="component" value="Chromosome X"/>
</dbReference>
<dbReference type="VEuPathDB" id="VectorBase:FBgn0262487"/>
<dbReference type="DNASU" id="12797990"/>
<dbReference type="EMBL" id="BT064660">
    <property type="protein sequence ID" value="ACN29357.1"/>
    <property type="molecule type" value="mRNA"/>
</dbReference>